<dbReference type="Proteomes" id="UP000586093">
    <property type="component" value="Unassembled WGS sequence"/>
</dbReference>
<dbReference type="AlphaFoldDB" id="A0A839HTY4"/>
<evidence type="ECO:0000313" key="1">
    <source>
        <dbReference type="EMBL" id="MBB1161474.1"/>
    </source>
</evidence>
<dbReference type="RefSeq" id="WP_182662293.1">
    <property type="nucleotide sequence ID" value="NZ_JACIVI010000001.1"/>
</dbReference>
<name>A0A839HTY4_9BURK</name>
<evidence type="ECO:0000313" key="2">
    <source>
        <dbReference type="Proteomes" id="UP000586093"/>
    </source>
</evidence>
<accession>A0A839HTY4</accession>
<dbReference type="EMBL" id="JACIVI010000001">
    <property type="protein sequence ID" value="MBB1161474.1"/>
    <property type="molecule type" value="Genomic_DNA"/>
</dbReference>
<sequence>MPIQDAGPTPLQWLLLEIDRTPGATVSKARLRAILRGMAGQRIFVTRRELHLPELRHTARRLLDTGLSCTEASGQLAQQTGLSRRHAQRHVVWALNERALQAIAARRLSLIDGPDGEDADGAT</sequence>
<protein>
    <submittedName>
        <fullName evidence="1">Uncharacterized protein</fullName>
    </submittedName>
</protein>
<keyword evidence="2" id="KW-1185">Reference proteome</keyword>
<reference evidence="1 2" key="1">
    <citation type="submission" date="2020-08" db="EMBL/GenBank/DDBJ databases">
        <title>Aquariorum lacteus gen. nov., sp. nov., a new member of the family Comamonadaceae, isolated from freshwater aquarium.</title>
        <authorList>
            <person name="Chun S.-J."/>
        </authorList>
    </citation>
    <scope>NUCLEOTIDE SEQUENCE [LARGE SCALE GENOMIC DNA]</scope>
    <source>
        <strain evidence="1 2">SJAQ100</strain>
    </source>
</reference>
<proteinExistence type="predicted"/>
<gene>
    <name evidence="1" type="ORF">H4F90_05715</name>
</gene>
<organism evidence="1 2">
    <name type="scientific">Aquariibacter albus</name>
    <dbReference type="NCBI Taxonomy" id="2759899"/>
    <lineage>
        <taxon>Bacteria</taxon>
        <taxon>Pseudomonadati</taxon>
        <taxon>Pseudomonadota</taxon>
        <taxon>Betaproteobacteria</taxon>
        <taxon>Burkholderiales</taxon>
        <taxon>Sphaerotilaceae</taxon>
        <taxon>Aquariibacter</taxon>
    </lineage>
</organism>
<comment type="caution">
    <text evidence="1">The sequence shown here is derived from an EMBL/GenBank/DDBJ whole genome shotgun (WGS) entry which is preliminary data.</text>
</comment>